<dbReference type="EMBL" id="ALJD01000004">
    <property type="protein sequence ID" value="EJN59468.1"/>
    <property type="molecule type" value="Genomic_DNA"/>
</dbReference>
<name>J3A2B1_9EURY</name>
<gene>
    <name evidence="2" type="ORF">HSB1_16260</name>
</gene>
<evidence type="ECO:0000313" key="3">
    <source>
        <dbReference type="Proteomes" id="UP000007813"/>
    </source>
</evidence>
<sequence>MVRRTNSLVSIARLSSLSERLGQLFAHELSAHSSTANPRDSPRLADL</sequence>
<comment type="caution">
    <text evidence="2">The sequence shown here is derived from an EMBL/GenBank/DDBJ whole genome shotgun (WGS) entry which is preliminary data.</text>
</comment>
<dbReference type="AlphaFoldDB" id="J3A2B1"/>
<evidence type="ECO:0000256" key="1">
    <source>
        <dbReference type="SAM" id="MobiDB-lite"/>
    </source>
</evidence>
<dbReference type="Proteomes" id="UP000007813">
    <property type="component" value="Unassembled WGS sequence"/>
</dbReference>
<accession>J3A2B1</accession>
<reference evidence="2 3" key="1">
    <citation type="journal article" date="2012" name="J. Bacteriol.">
        <title>Draft Genome Sequence of the Extremely Halophilic Archaeon Halogranum salarium B-1T.</title>
        <authorList>
            <person name="Kim K.K."/>
            <person name="Lee K.C."/>
            <person name="Lee J.S."/>
        </authorList>
    </citation>
    <scope>NUCLEOTIDE SEQUENCE [LARGE SCALE GENOMIC DNA]</scope>
    <source>
        <strain evidence="2 3">B-1</strain>
    </source>
</reference>
<organism evidence="2 3">
    <name type="scientific">Halogranum salarium B-1</name>
    <dbReference type="NCBI Taxonomy" id="1210908"/>
    <lineage>
        <taxon>Archaea</taxon>
        <taxon>Methanobacteriati</taxon>
        <taxon>Methanobacteriota</taxon>
        <taxon>Stenosarchaea group</taxon>
        <taxon>Halobacteria</taxon>
        <taxon>Halobacteriales</taxon>
        <taxon>Haloferacaceae</taxon>
    </lineage>
</organism>
<proteinExistence type="predicted"/>
<feature type="region of interest" description="Disordered" evidence="1">
    <location>
        <begin position="28"/>
        <end position="47"/>
    </location>
</feature>
<protein>
    <submittedName>
        <fullName evidence="2">Uncharacterized protein</fullName>
    </submittedName>
</protein>
<evidence type="ECO:0000313" key="2">
    <source>
        <dbReference type="EMBL" id="EJN59468.1"/>
    </source>
</evidence>